<evidence type="ECO:0000256" key="11">
    <source>
        <dbReference type="ARBA" id="ARBA00023136"/>
    </source>
</evidence>
<dbReference type="PROSITE" id="PS51257">
    <property type="entry name" value="PROKAR_LIPOPROTEIN"/>
    <property type="match status" value="1"/>
</dbReference>
<keyword evidence="10" id="KW-0626">Porin</keyword>
<comment type="subcellular location">
    <subcellularLocation>
        <location evidence="1">Cell outer membrane</location>
        <topology evidence="1">Multi-pass membrane protein</topology>
    </subcellularLocation>
</comment>
<dbReference type="RefSeq" id="WP_197309316.1">
    <property type="nucleotide sequence ID" value="NZ_JADZLT010000016.1"/>
</dbReference>
<evidence type="ECO:0000256" key="5">
    <source>
        <dbReference type="ARBA" id="ARBA00022597"/>
    </source>
</evidence>
<comment type="caution">
    <text evidence="19">The sequence shown here is derived from an EMBL/GenBank/DDBJ whole genome shotgun (WGS) entry which is preliminary data.</text>
</comment>
<dbReference type="InterPro" id="IPR054765">
    <property type="entry name" value="SLBB_dom"/>
</dbReference>
<dbReference type="InterPro" id="IPR049712">
    <property type="entry name" value="Poly_export"/>
</dbReference>
<reference evidence="19" key="1">
    <citation type="submission" date="2020-12" db="EMBL/GenBank/DDBJ databases">
        <title>Methylobrevis albus sp. nov., isolated from fresh water lack sediment.</title>
        <authorList>
            <person name="Zou Q."/>
        </authorList>
    </citation>
    <scope>NUCLEOTIDE SEQUENCE</scope>
    <source>
        <strain evidence="19">L22</strain>
    </source>
</reference>
<dbReference type="GO" id="GO:0015159">
    <property type="term" value="F:polysaccharide transmembrane transporter activity"/>
    <property type="evidence" value="ECO:0007669"/>
    <property type="project" value="InterPro"/>
</dbReference>
<keyword evidence="20" id="KW-1185">Reference proteome</keyword>
<feature type="domain" description="Polysaccharide export protein N-terminal" evidence="16">
    <location>
        <begin position="80"/>
        <end position="168"/>
    </location>
</feature>
<feature type="chain" id="PRO_5037519144" evidence="15">
    <location>
        <begin position="20"/>
        <end position="389"/>
    </location>
</feature>
<keyword evidence="7 15" id="KW-0732">Signal</keyword>
<evidence type="ECO:0000313" key="20">
    <source>
        <dbReference type="Proteomes" id="UP000631694"/>
    </source>
</evidence>
<keyword evidence="4" id="KW-1134">Transmembrane beta strand</keyword>
<gene>
    <name evidence="19" type="ORF">I5731_00085</name>
</gene>
<dbReference type="GO" id="GO:0015288">
    <property type="term" value="F:porin activity"/>
    <property type="evidence" value="ECO:0007669"/>
    <property type="project" value="UniProtKB-KW"/>
</dbReference>
<evidence type="ECO:0000256" key="7">
    <source>
        <dbReference type="ARBA" id="ARBA00022729"/>
    </source>
</evidence>
<dbReference type="GO" id="GO:0046930">
    <property type="term" value="C:pore complex"/>
    <property type="evidence" value="ECO:0007669"/>
    <property type="project" value="UniProtKB-KW"/>
</dbReference>
<dbReference type="Pfam" id="PF22461">
    <property type="entry name" value="SLBB_2"/>
    <property type="match status" value="1"/>
</dbReference>
<feature type="signal peptide" evidence="15">
    <location>
        <begin position="1"/>
        <end position="19"/>
    </location>
</feature>
<evidence type="ECO:0000256" key="9">
    <source>
        <dbReference type="ARBA" id="ARBA00023065"/>
    </source>
</evidence>
<keyword evidence="3" id="KW-0813">Transport</keyword>
<protein>
    <submittedName>
        <fullName evidence="19">Polysaccharide export protein</fullName>
    </submittedName>
</protein>
<dbReference type="AlphaFoldDB" id="A0A931HYX9"/>
<evidence type="ECO:0000256" key="6">
    <source>
        <dbReference type="ARBA" id="ARBA00022692"/>
    </source>
</evidence>
<dbReference type="Gene3D" id="3.30.1950.10">
    <property type="entry name" value="wza like domain"/>
    <property type="match status" value="1"/>
</dbReference>
<evidence type="ECO:0000256" key="1">
    <source>
        <dbReference type="ARBA" id="ARBA00004571"/>
    </source>
</evidence>
<keyword evidence="12" id="KW-0564">Palmitate</keyword>
<comment type="similarity">
    <text evidence="2">Belongs to the BexD/CtrA/VexA family.</text>
</comment>
<evidence type="ECO:0000256" key="13">
    <source>
        <dbReference type="ARBA" id="ARBA00023237"/>
    </source>
</evidence>
<keyword evidence="11" id="KW-0472">Membrane</keyword>
<keyword evidence="5" id="KW-0762">Sugar transport</keyword>
<evidence type="ECO:0000256" key="14">
    <source>
        <dbReference type="ARBA" id="ARBA00023288"/>
    </source>
</evidence>
<evidence type="ECO:0000256" key="4">
    <source>
        <dbReference type="ARBA" id="ARBA00022452"/>
    </source>
</evidence>
<evidence type="ECO:0000313" key="19">
    <source>
        <dbReference type="EMBL" id="MBH0236208.1"/>
    </source>
</evidence>
<evidence type="ECO:0000259" key="17">
    <source>
        <dbReference type="Pfam" id="PF10531"/>
    </source>
</evidence>
<evidence type="ECO:0000256" key="8">
    <source>
        <dbReference type="ARBA" id="ARBA00023047"/>
    </source>
</evidence>
<dbReference type="EMBL" id="JADZLT010000016">
    <property type="protein sequence ID" value="MBH0236208.1"/>
    <property type="molecule type" value="Genomic_DNA"/>
</dbReference>
<evidence type="ECO:0000259" key="16">
    <source>
        <dbReference type="Pfam" id="PF02563"/>
    </source>
</evidence>
<dbReference type="Pfam" id="PF02563">
    <property type="entry name" value="Poly_export"/>
    <property type="match status" value="1"/>
</dbReference>
<evidence type="ECO:0000256" key="10">
    <source>
        <dbReference type="ARBA" id="ARBA00023114"/>
    </source>
</evidence>
<dbReference type="PANTHER" id="PTHR33619:SF3">
    <property type="entry name" value="POLYSACCHARIDE EXPORT PROTEIN GFCE-RELATED"/>
    <property type="match status" value="1"/>
</dbReference>
<evidence type="ECO:0000256" key="12">
    <source>
        <dbReference type="ARBA" id="ARBA00023139"/>
    </source>
</evidence>
<dbReference type="InterPro" id="IPR003715">
    <property type="entry name" value="Poly_export_N"/>
</dbReference>
<dbReference type="InterPro" id="IPR019554">
    <property type="entry name" value="Soluble_ligand-bd"/>
</dbReference>
<accession>A0A931HYX9</accession>
<proteinExistence type="inferred from homology"/>
<dbReference type="GO" id="GO:0006811">
    <property type="term" value="P:monoatomic ion transport"/>
    <property type="evidence" value="ECO:0007669"/>
    <property type="project" value="UniProtKB-KW"/>
</dbReference>
<evidence type="ECO:0000259" key="18">
    <source>
        <dbReference type="Pfam" id="PF22461"/>
    </source>
</evidence>
<keyword evidence="8" id="KW-0625">Polysaccharide transport</keyword>
<evidence type="ECO:0000256" key="15">
    <source>
        <dbReference type="SAM" id="SignalP"/>
    </source>
</evidence>
<keyword evidence="14" id="KW-0449">Lipoprotein</keyword>
<evidence type="ECO:0000256" key="2">
    <source>
        <dbReference type="ARBA" id="ARBA00009450"/>
    </source>
</evidence>
<feature type="domain" description="Soluble ligand binding" evidence="17">
    <location>
        <begin position="175"/>
        <end position="222"/>
    </location>
</feature>
<keyword evidence="13" id="KW-0998">Cell outer membrane</keyword>
<dbReference type="GO" id="GO:0009279">
    <property type="term" value="C:cell outer membrane"/>
    <property type="evidence" value="ECO:0007669"/>
    <property type="project" value="UniProtKB-SubCell"/>
</dbReference>
<keyword evidence="9" id="KW-0406">Ion transport</keyword>
<dbReference type="PANTHER" id="PTHR33619">
    <property type="entry name" value="POLYSACCHARIDE EXPORT PROTEIN GFCE-RELATED"/>
    <property type="match status" value="1"/>
</dbReference>
<evidence type="ECO:0000256" key="3">
    <source>
        <dbReference type="ARBA" id="ARBA00022448"/>
    </source>
</evidence>
<name>A0A931HYX9_9HYPH</name>
<sequence>MRFRASVLLASTLAVGACASLPAEGPSASTILSEAGVGSDAMTSYEVIDVNPVSISALRGRTNETFAARFGRQRGGTTGRIGVGDRISVVIWEAASGGLFSGETGSIAGSGSKSATIPDQTVNSAGKISIPYAGQIQAAGRTPDEVRADIESALAGKAIEPQALVNVTSSVFNTVTVTGEVVGGGRIPLSPNGDRLLDVIATAGGVKAPAHETFVSLTRRTATARVPLQRIIDDPSENIYLAAGDVLSLTRIPQTFTAFGALGQSAEVPFDAEGLTLNEALAKVGGLVDERSDPAGVFIYRVEQRPVVQRLVPQSQVVNAYAGDVPVIYRINLRDPSGLFMAKSFEVFDGDLVYVAPAGLNETRKFLQLVTTVTQPAMTGLTVYRAVGN</sequence>
<keyword evidence="6" id="KW-0812">Transmembrane</keyword>
<dbReference type="Gene3D" id="3.10.560.10">
    <property type="entry name" value="Outer membrane lipoprotein wza domain like"/>
    <property type="match status" value="2"/>
</dbReference>
<organism evidence="19 20">
    <name type="scientific">Methylobrevis albus</name>
    <dbReference type="NCBI Taxonomy" id="2793297"/>
    <lineage>
        <taxon>Bacteria</taxon>
        <taxon>Pseudomonadati</taxon>
        <taxon>Pseudomonadota</taxon>
        <taxon>Alphaproteobacteria</taxon>
        <taxon>Hyphomicrobiales</taxon>
        <taxon>Pleomorphomonadaceae</taxon>
        <taxon>Methylobrevis</taxon>
    </lineage>
</organism>
<dbReference type="Proteomes" id="UP000631694">
    <property type="component" value="Unassembled WGS sequence"/>
</dbReference>
<dbReference type="Pfam" id="PF10531">
    <property type="entry name" value="SLBB"/>
    <property type="match status" value="1"/>
</dbReference>
<feature type="domain" description="SLBB" evidence="18">
    <location>
        <begin position="257"/>
        <end position="355"/>
    </location>
</feature>